<evidence type="ECO:0000256" key="4">
    <source>
        <dbReference type="ARBA" id="ARBA00023136"/>
    </source>
</evidence>
<organism evidence="8 9">
    <name type="scientific">Olivibacter domesticus</name>
    <name type="common">Pseudosphingobacterium domesticum</name>
    <dbReference type="NCBI Taxonomy" id="407022"/>
    <lineage>
        <taxon>Bacteria</taxon>
        <taxon>Pseudomonadati</taxon>
        <taxon>Bacteroidota</taxon>
        <taxon>Sphingobacteriia</taxon>
        <taxon>Sphingobacteriales</taxon>
        <taxon>Sphingobacteriaceae</taxon>
        <taxon>Olivibacter</taxon>
    </lineage>
</organism>
<feature type="domain" description="SusD-like N-terminal" evidence="7">
    <location>
        <begin position="32"/>
        <end position="245"/>
    </location>
</feature>
<sequence>MKSVYKNSTLGLLKASFVALTFTATLSSCSKDFLNLSPELSIPEENMFDTPERIITHVQGLYASAKDGRLMAGRYYIYNDIRAEEFINRTSNGVTGLAVYNHTNNETTTQVNNFWSQAYLTINRANKFLEDFDKHPGVVSAELEANYRAEAKFVRAWMYYALVHMFAKPYVLDNGASPGLPLRLKAESSSENNALPRSTVAEIYAQILSDLNDAEEGLPNTYSGDLQITRAHKNTAIALKTRIYLAMGDYANVIAEGNKMVNASAPFKATTGVPHELSSNVQAIFTTYKTLENILSMPMADTNAPGTQNQIGYYYNGGAGGNIEYYLNNSTGDFPGIYTNGQWGANDARRTLLTGTEAVGTTNYPILTKWSGTAPFIDWVPVIRYAEILLNVAEAEAEIGDQGRALALVNAVHNRSDATTTISSSGKDDLISKILTERRIELLGEGFRSPDLLRRGEAIPSYGAGSSITPSAGSYIFPIPVGESESNPEI</sequence>
<evidence type="ECO:0000256" key="5">
    <source>
        <dbReference type="ARBA" id="ARBA00023237"/>
    </source>
</evidence>
<evidence type="ECO:0000313" key="9">
    <source>
        <dbReference type="Proteomes" id="UP000199421"/>
    </source>
</evidence>
<comment type="similarity">
    <text evidence="2">Belongs to the SusD family.</text>
</comment>
<dbReference type="SUPFAM" id="SSF48452">
    <property type="entry name" value="TPR-like"/>
    <property type="match status" value="1"/>
</dbReference>
<dbReference type="InterPro" id="IPR011990">
    <property type="entry name" value="TPR-like_helical_dom_sf"/>
</dbReference>
<dbReference type="RefSeq" id="WP_093326461.1">
    <property type="nucleotide sequence ID" value="NZ_FOAF01000003.1"/>
</dbReference>
<evidence type="ECO:0000313" key="8">
    <source>
        <dbReference type="EMBL" id="SEL74781.1"/>
    </source>
</evidence>
<comment type="subcellular location">
    <subcellularLocation>
        <location evidence="1">Cell outer membrane</location>
    </subcellularLocation>
</comment>
<dbReference type="OrthoDB" id="9792139at2"/>
<dbReference type="PROSITE" id="PS51257">
    <property type="entry name" value="PROKAR_LIPOPROTEIN"/>
    <property type="match status" value="1"/>
</dbReference>
<dbReference type="AlphaFoldDB" id="A0A1H7SQA8"/>
<evidence type="ECO:0000256" key="3">
    <source>
        <dbReference type="ARBA" id="ARBA00022729"/>
    </source>
</evidence>
<protein>
    <submittedName>
        <fullName evidence="8">SusD family protein</fullName>
    </submittedName>
</protein>
<dbReference type="Proteomes" id="UP000199421">
    <property type="component" value="Unassembled WGS sequence"/>
</dbReference>
<keyword evidence="5" id="KW-0998">Cell outer membrane</keyword>
<feature type="domain" description="RagB/SusD" evidence="6">
    <location>
        <begin position="379"/>
        <end position="454"/>
    </location>
</feature>
<dbReference type="InterPro" id="IPR033985">
    <property type="entry name" value="SusD-like_N"/>
</dbReference>
<dbReference type="InterPro" id="IPR012944">
    <property type="entry name" value="SusD_RagB_dom"/>
</dbReference>
<dbReference type="CDD" id="cd08977">
    <property type="entry name" value="SusD"/>
    <property type="match status" value="1"/>
</dbReference>
<dbReference type="Gene3D" id="1.25.40.390">
    <property type="match status" value="1"/>
</dbReference>
<gene>
    <name evidence="8" type="ORF">SAMN05661044_03328</name>
</gene>
<accession>A0A1H7SQA8</accession>
<name>A0A1H7SQA8_OLID1</name>
<evidence type="ECO:0000259" key="6">
    <source>
        <dbReference type="Pfam" id="PF07980"/>
    </source>
</evidence>
<reference evidence="9" key="1">
    <citation type="submission" date="2016-10" db="EMBL/GenBank/DDBJ databases">
        <authorList>
            <person name="Varghese N."/>
            <person name="Submissions S."/>
        </authorList>
    </citation>
    <scope>NUCLEOTIDE SEQUENCE [LARGE SCALE GENOMIC DNA]</scope>
    <source>
        <strain evidence="9">DSM 18733</strain>
    </source>
</reference>
<keyword evidence="3" id="KW-0732">Signal</keyword>
<evidence type="ECO:0000256" key="2">
    <source>
        <dbReference type="ARBA" id="ARBA00006275"/>
    </source>
</evidence>
<dbReference type="STRING" id="407022.SAMN05661044_03328"/>
<evidence type="ECO:0000256" key="1">
    <source>
        <dbReference type="ARBA" id="ARBA00004442"/>
    </source>
</evidence>
<proteinExistence type="inferred from homology"/>
<evidence type="ECO:0000259" key="7">
    <source>
        <dbReference type="Pfam" id="PF14322"/>
    </source>
</evidence>
<dbReference type="Pfam" id="PF14322">
    <property type="entry name" value="SusD-like_3"/>
    <property type="match status" value="1"/>
</dbReference>
<dbReference type="EMBL" id="FOAF01000003">
    <property type="protein sequence ID" value="SEL74781.1"/>
    <property type="molecule type" value="Genomic_DNA"/>
</dbReference>
<dbReference type="Pfam" id="PF07980">
    <property type="entry name" value="SusD_RagB"/>
    <property type="match status" value="1"/>
</dbReference>
<dbReference type="GO" id="GO:0009279">
    <property type="term" value="C:cell outer membrane"/>
    <property type="evidence" value="ECO:0007669"/>
    <property type="project" value="UniProtKB-SubCell"/>
</dbReference>
<keyword evidence="9" id="KW-1185">Reference proteome</keyword>
<keyword evidence="4" id="KW-0472">Membrane</keyword>